<evidence type="ECO:0000313" key="2">
    <source>
        <dbReference type="Ensembl" id="ENSECRP00000004356.1"/>
    </source>
</evidence>
<dbReference type="Proteomes" id="UP000694620">
    <property type="component" value="Chromosome 5"/>
</dbReference>
<keyword evidence="1" id="KW-0472">Membrane</keyword>
<protein>
    <submittedName>
        <fullName evidence="2">Uncharacterized protein</fullName>
    </submittedName>
</protein>
<keyword evidence="3" id="KW-1185">Reference proteome</keyword>
<keyword evidence="1" id="KW-0812">Transmembrane</keyword>
<name>A0A8C4RNF3_ERPCA</name>
<evidence type="ECO:0000256" key="1">
    <source>
        <dbReference type="SAM" id="Phobius"/>
    </source>
</evidence>
<reference evidence="2" key="2">
    <citation type="submission" date="2025-08" db="UniProtKB">
        <authorList>
            <consortium name="Ensembl"/>
        </authorList>
    </citation>
    <scope>IDENTIFICATION</scope>
</reference>
<dbReference type="PANTHER" id="PTHR33626:SF2">
    <property type="match status" value="1"/>
</dbReference>
<evidence type="ECO:0000313" key="3">
    <source>
        <dbReference type="Proteomes" id="UP000694620"/>
    </source>
</evidence>
<accession>A0A8C4RNF3</accession>
<dbReference type="GeneTree" id="ENSGT01080000258702"/>
<dbReference type="AlphaFoldDB" id="A0A8C4RNF3"/>
<dbReference type="Ensembl" id="ENSECRT00000004423.1">
    <property type="protein sequence ID" value="ENSECRP00000004356.1"/>
    <property type="gene ID" value="ENSECRG00000002953.1"/>
</dbReference>
<organism evidence="2 3">
    <name type="scientific">Erpetoichthys calabaricus</name>
    <name type="common">Rope fish</name>
    <name type="synonym">Calamoichthys calabaricus</name>
    <dbReference type="NCBI Taxonomy" id="27687"/>
    <lineage>
        <taxon>Eukaryota</taxon>
        <taxon>Metazoa</taxon>
        <taxon>Chordata</taxon>
        <taxon>Craniata</taxon>
        <taxon>Vertebrata</taxon>
        <taxon>Euteleostomi</taxon>
        <taxon>Actinopterygii</taxon>
        <taxon>Polypteriformes</taxon>
        <taxon>Polypteridae</taxon>
        <taxon>Erpetoichthys</taxon>
    </lineage>
</organism>
<feature type="transmembrane region" description="Helical" evidence="1">
    <location>
        <begin position="16"/>
        <end position="38"/>
    </location>
</feature>
<reference evidence="2" key="3">
    <citation type="submission" date="2025-09" db="UniProtKB">
        <authorList>
            <consortium name="Ensembl"/>
        </authorList>
    </citation>
    <scope>IDENTIFICATION</scope>
</reference>
<reference evidence="2" key="1">
    <citation type="submission" date="2021-06" db="EMBL/GenBank/DDBJ databases">
        <authorList>
            <consortium name="Wellcome Sanger Institute Data Sharing"/>
        </authorList>
    </citation>
    <scope>NUCLEOTIDE SEQUENCE [LARGE SCALE GENOMIC DNA]</scope>
</reference>
<keyword evidence="1" id="KW-1133">Transmembrane helix</keyword>
<sequence length="107" mass="12013">KTFQSPRNLSSDRFLVLLYICGCMGATLNGSTFVYPMLRGAHQSLHLFPTNKEFPVSAGHNMSLIKSLSFSHTSCRYHQLDCLVRSLDLIYCSHSQPVAECLDDNQT</sequence>
<dbReference type="PANTHER" id="PTHR33626">
    <property type="entry name" value="ZGC:158463"/>
    <property type="match status" value="1"/>
</dbReference>
<proteinExistence type="predicted"/>